<evidence type="ECO:0000256" key="2">
    <source>
        <dbReference type="SAM" id="SignalP"/>
    </source>
</evidence>
<evidence type="ECO:0008006" key="5">
    <source>
        <dbReference type="Google" id="ProtNLM"/>
    </source>
</evidence>
<evidence type="ECO:0000313" key="4">
    <source>
        <dbReference type="Proteomes" id="UP000663834"/>
    </source>
</evidence>
<reference evidence="3" key="1">
    <citation type="submission" date="2021-02" db="EMBL/GenBank/DDBJ databases">
        <authorList>
            <person name="Nowell W R."/>
        </authorList>
    </citation>
    <scope>NUCLEOTIDE SEQUENCE</scope>
</reference>
<comment type="caution">
    <text evidence="3">The sequence shown here is derived from an EMBL/GenBank/DDBJ whole genome shotgun (WGS) entry which is preliminary data.</text>
</comment>
<keyword evidence="1" id="KW-1133">Transmembrane helix</keyword>
<evidence type="ECO:0000256" key="1">
    <source>
        <dbReference type="SAM" id="Phobius"/>
    </source>
</evidence>
<dbReference type="OrthoDB" id="10100602at2759"/>
<proteinExistence type="predicted"/>
<dbReference type="EMBL" id="CAJNOW010008718">
    <property type="protein sequence ID" value="CAF1543125.1"/>
    <property type="molecule type" value="Genomic_DNA"/>
</dbReference>
<dbReference type="InterPro" id="IPR009030">
    <property type="entry name" value="Growth_fac_rcpt_cys_sf"/>
</dbReference>
<dbReference type="Proteomes" id="UP000663834">
    <property type="component" value="Unassembled WGS sequence"/>
</dbReference>
<organism evidence="3 4">
    <name type="scientific">Rotaria magnacalcarata</name>
    <dbReference type="NCBI Taxonomy" id="392030"/>
    <lineage>
        <taxon>Eukaryota</taxon>
        <taxon>Metazoa</taxon>
        <taxon>Spiralia</taxon>
        <taxon>Gnathifera</taxon>
        <taxon>Rotifera</taxon>
        <taxon>Eurotatoria</taxon>
        <taxon>Bdelloidea</taxon>
        <taxon>Philodinida</taxon>
        <taxon>Philodinidae</taxon>
        <taxon>Rotaria</taxon>
    </lineage>
</organism>
<evidence type="ECO:0000313" key="3">
    <source>
        <dbReference type="EMBL" id="CAF1543125.1"/>
    </source>
</evidence>
<keyword evidence="1" id="KW-0812">Transmembrane</keyword>
<feature type="signal peptide" evidence="2">
    <location>
        <begin position="1"/>
        <end position="20"/>
    </location>
</feature>
<keyword evidence="1" id="KW-0472">Membrane</keyword>
<dbReference type="SMART" id="SM01411">
    <property type="entry name" value="Ephrin_rec_like"/>
    <property type="match status" value="2"/>
</dbReference>
<dbReference type="SUPFAM" id="SSF57184">
    <property type="entry name" value="Growth factor receptor domain"/>
    <property type="match status" value="1"/>
</dbReference>
<feature type="transmembrane region" description="Helical" evidence="1">
    <location>
        <begin position="654"/>
        <end position="673"/>
    </location>
</feature>
<keyword evidence="2" id="KW-0732">Signal</keyword>
<feature type="chain" id="PRO_5032496045" description="Transmembrane protein" evidence="2">
    <location>
        <begin position="21"/>
        <end position="711"/>
    </location>
</feature>
<dbReference type="AlphaFoldDB" id="A0A815WCM9"/>
<accession>A0A815WCM9</accession>
<name>A0A815WCM9_9BILA</name>
<sequence length="711" mass="76516">MFMGFLLHVLILVGLPICSGYFSPDTTDYDAYGLKVAGNNLISVESQPDNTAFFILFPPYNNVSTGQQCSLDYDNGNDYVYSVGVGFQASDSNFYAIGQVVTGKGQDADLSGGNATFIAYYNATNDLQCGQIARTIISEIPFLPDDFLVMVVHPTGKFALGLAPNFVFRFNPSGSPTLITKTSIWSNSSFTPRAADIDTNFTIVAGIRVNSASSRALASVVVYLIDNTLSHIYSTWTYVPKNNSWQSLLKFSGYDSWSVKYTMSVDINNYNPTRVLVGVPCVNTVFHFIVGGGGTTLNLTDQRSSGNSVGFGKGVAWIASDQAAILANIYTSTFSSWLSSQIWVYTQLPSTSLASTPTAIIPNSQQPIPSTISSELINLVSTPNGLIVLDVSGGVLFILSTPPSHYASTDPNLALGSIAIPSISTTQRCLAGMMKSDTGIHPCSLCPMGWRSSVGSINCTVCNASTFCPPGAVAEVSQTELQTISQAYPYYENPDTTLFDDVLLNNVFHIVSTPSGLVVLDVSGGILFILSTPPSYYASTDPHLAPDPIAIPSISTTQSCLAGMMKSDAGLHPCSLCPRGWRSSVGSINCTVCNASAFCPPGTVAEVSQTELQTISQAYPYYKNPDTTLFDDVLLNNVFHIGSTRHCVVVSPTFWTLIVLIPLLTLIGILLMCQQCSRSSHDSACMKTIKKWFKRTDLVVSQSAFSKVQQW</sequence>
<protein>
    <recommendedName>
        <fullName evidence="5">Transmembrane protein</fullName>
    </recommendedName>
</protein>
<gene>
    <name evidence="3" type="ORF">KQP761_LOCUS17101</name>
</gene>